<dbReference type="PROSITE" id="PS00135">
    <property type="entry name" value="TRYPSIN_SER"/>
    <property type="match status" value="2"/>
</dbReference>
<dbReference type="SUPFAM" id="SSF57535">
    <property type="entry name" value="Complement control module/SCR domain"/>
    <property type="match status" value="2"/>
</dbReference>
<dbReference type="PROSITE" id="PS51450">
    <property type="entry name" value="LRR"/>
    <property type="match status" value="5"/>
</dbReference>
<dbReference type="PROSITE" id="PS50240">
    <property type="entry name" value="TRYPSIN_DOM"/>
    <property type="match status" value="2"/>
</dbReference>
<dbReference type="GO" id="GO:0004252">
    <property type="term" value="F:serine-type endopeptidase activity"/>
    <property type="evidence" value="ECO:0007669"/>
    <property type="project" value="InterPro"/>
</dbReference>
<dbReference type="Pfam" id="PF00089">
    <property type="entry name" value="Trypsin"/>
    <property type="match status" value="2"/>
</dbReference>
<evidence type="ECO:0000259" key="7">
    <source>
        <dbReference type="PROSITE" id="PS50240"/>
    </source>
</evidence>
<dbReference type="InterPro" id="IPR035976">
    <property type="entry name" value="Sushi/SCR/CCP_sf"/>
</dbReference>
<dbReference type="InterPro" id="IPR000436">
    <property type="entry name" value="Sushi_SCR_CCP_dom"/>
</dbReference>
<dbReference type="Gene3D" id="2.40.10.10">
    <property type="entry name" value="Trypsin-like serine proteases"/>
    <property type="match status" value="4"/>
</dbReference>
<dbReference type="Gene3D" id="3.80.10.10">
    <property type="entry name" value="Ribonuclease Inhibitor"/>
    <property type="match status" value="3"/>
</dbReference>
<dbReference type="SMART" id="SM00364">
    <property type="entry name" value="LRR_BAC"/>
    <property type="match status" value="8"/>
</dbReference>
<keyword evidence="6" id="KW-0720">Serine protease</keyword>
<dbReference type="InterPro" id="IPR051487">
    <property type="entry name" value="Ser/Thr_Proteases_Immune/Dev"/>
</dbReference>
<dbReference type="OrthoDB" id="6744641at2759"/>
<dbReference type="CDD" id="cd00190">
    <property type="entry name" value="Tryp_SPc"/>
    <property type="match status" value="2"/>
</dbReference>
<dbReference type="EMBL" id="CAJPEV010003519">
    <property type="protein sequence ID" value="CAG0899933.1"/>
    <property type="molecule type" value="Genomic_DNA"/>
</dbReference>
<protein>
    <recommendedName>
        <fullName evidence="11">Limulus clotting factor C</fullName>
    </recommendedName>
</protein>
<organism evidence="9">
    <name type="scientific">Darwinula stevensoni</name>
    <dbReference type="NCBI Taxonomy" id="69355"/>
    <lineage>
        <taxon>Eukaryota</taxon>
        <taxon>Metazoa</taxon>
        <taxon>Ecdysozoa</taxon>
        <taxon>Arthropoda</taxon>
        <taxon>Crustacea</taxon>
        <taxon>Oligostraca</taxon>
        <taxon>Ostracoda</taxon>
        <taxon>Podocopa</taxon>
        <taxon>Podocopida</taxon>
        <taxon>Darwinulocopina</taxon>
        <taxon>Darwinuloidea</taxon>
        <taxon>Darwinulidae</taxon>
        <taxon>Darwinula</taxon>
    </lineage>
</organism>
<dbReference type="InterPro" id="IPR033116">
    <property type="entry name" value="TRYPSIN_SER"/>
</dbReference>
<feature type="domain" description="Sushi" evidence="8">
    <location>
        <begin position="913"/>
        <end position="976"/>
    </location>
</feature>
<evidence type="ECO:0000256" key="2">
    <source>
        <dbReference type="ARBA" id="ARBA00022737"/>
    </source>
</evidence>
<dbReference type="InterPro" id="IPR025875">
    <property type="entry name" value="Leu-rich_rpt_4"/>
</dbReference>
<dbReference type="GO" id="GO:0006508">
    <property type="term" value="P:proteolysis"/>
    <property type="evidence" value="ECO:0007669"/>
    <property type="project" value="UniProtKB-KW"/>
</dbReference>
<dbReference type="InterPro" id="IPR001611">
    <property type="entry name" value="Leu-rich_rpt"/>
</dbReference>
<dbReference type="CDD" id="cd00033">
    <property type="entry name" value="CCP"/>
    <property type="match status" value="2"/>
</dbReference>
<dbReference type="InterPro" id="IPR003591">
    <property type="entry name" value="Leu-rich_rpt_typical-subtyp"/>
</dbReference>
<name>A0A7R9FQQ0_9CRUS</name>
<keyword evidence="3 5" id="KW-1015">Disulfide bond</keyword>
<keyword evidence="2" id="KW-0677">Repeat</keyword>
<dbReference type="SUPFAM" id="SSF52058">
    <property type="entry name" value="L domain-like"/>
    <property type="match status" value="1"/>
</dbReference>
<dbReference type="InterPro" id="IPR043504">
    <property type="entry name" value="Peptidase_S1_PA_chymotrypsin"/>
</dbReference>
<dbReference type="SMART" id="SM00369">
    <property type="entry name" value="LRR_TYP"/>
    <property type="match status" value="11"/>
</dbReference>
<comment type="caution">
    <text evidence="5">Lacks conserved residue(s) required for the propagation of feature annotation.</text>
</comment>
<dbReference type="PROSITE" id="PS50923">
    <property type="entry name" value="SUSHI"/>
    <property type="match status" value="2"/>
</dbReference>
<evidence type="ECO:0000259" key="8">
    <source>
        <dbReference type="PROSITE" id="PS50923"/>
    </source>
</evidence>
<feature type="domain" description="Sushi" evidence="8">
    <location>
        <begin position="491"/>
        <end position="553"/>
    </location>
</feature>
<sequence>MHHGVSPHRLFLIILNEEVVELPEGFFGVLSFLQMKKIWLSFNLLTSVPAFKSDSLEILDLYNNKITSVEFDRWATPKLRELDLENNLLTSVPAFKSDSLEFLYLDNNKITRVEFDGWATPKLRELWLNNNLLTSVPAFKSDSLEILKLHDNKITSVEFDGWATPKLREFVIDARQQKPRHEGCNEGRPSLERTCCESPLRPRFLIEDNTEVVELPKGFFGVLSFQQITINNTAVKKVHSSAMLPLKHLLADLGIYSSLLKSFPFHILHVFQHLKQLYLYNNLLTSVPAFKSDSLEILNLRDNKITSVEFDGWATPKLRELYLENNLLTFVPAFKSDSLEILNLHNNKITSVEFDEWATPKLRLFSIARNPLSGLPSAAIKGMKNLEEFYCSESTLGPTLSRGVLEFQSKALKLVTLWGNNISEVEQGAITGLGPNTEVQLTNNEIVVLSEESFRPILHILSKGDGVLTLPGGVIGCGRLSTIQHGSFTVESCGSPSEEIAKRSNASCIQDETYAFSSIVRYRCEKYYELQGPEFRRCAEEGEWTGPIPFCKPVCGKKASQIQLSAGGNPSEIGEWPWQAAIYDIKIGDVICGGALIREEWVLTAAHCVVVDGTIRTRHSEEIFVYLGKHFRSYIKKDEHVSRIILHRDFNVHNNYDSDIALLKLGKPAVLTARVQLVCLPNRFDLSEANLDSGVPGWVAGWGYDGSDELAAVLTEVQLPVISNRKCVRDTLRFTGDPSVTRTLTSNMFCAGFSVDTPIEDFRTVCKGDSGSPMVFFSNTSHDGHWTIEGIVSHFFQKGACSMRRPGQYGIFTKVNRVRSSVGKSHARVWRFCGSQFETVMGHPEQGESVPSRPASNEEHGLDRIERLESGFPYFPVTNPARLASGRNSETKKCGVIGCGQLSTTQHGSFTIESCGSPSEEIAKRSNASCIQDETYAISSIVRYRCEKYYELQGPEFRRCAEDGEWTGPTPFLCGKKASQIQLSAGGNPSEIGEWPWQAAIYDIKIGDVICGGALIREEWVLTAAHCVVVDGTIRTRHSEEIFVYLGKHFRSYIKKDEHVSHIILHKEFNFYNNYDSDIALLKLRRPAVLTARVQLVCLPIRFDLSEANLDSGVPGWVAGWGYDGSDELAAVLTEVQLPVISNRKCVRDTRNFTGDPSVTRTLTSNMFCADFRTVCKGDSGSPMVFFSNTSHDNHWTMEGIVSHFFQKGACSMRRPGQYGIFTKVNRFTQWINRVIHSGF</sequence>
<dbReference type="Gene3D" id="2.10.70.10">
    <property type="entry name" value="Complement Module, domain 1"/>
    <property type="match status" value="2"/>
</dbReference>
<reference evidence="9" key="1">
    <citation type="submission" date="2020-11" db="EMBL/GenBank/DDBJ databases">
        <authorList>
            <person name="Tran Van P."/>
        </authorList>
    </citation>
    <scope>NUCLEOTIDE SEQUENCE</scope>
</reference>
<keyword evidence="6" id="KW-0645">Protease</keyword>
<dbReference type="PROSITE" id="PS00134">
    <property type="entry name" value="TRYPSIN_HIS"/>
    <property type="match status" value="2"/>
</dbReference>
<evidence type="ECO:0000256" key="1">
    <source>
        <dbReference type="ARBA" id="ARBA00022614"/>
    </source>
</evidence>
<comment type="similarity">
    <text evidence="4">Belongs to the peptidase S1 family. CLIP subfamily.</text>
</comment>
<evidence type="ECO:0000313" key="9">
    <source>
        <dbReference type="EMBL" id="CAD7251398.1"/>
    </source>
</evidence>
<dbReference type="EMBL" id="LR903036">
    <property type="protein sequence ID" value="CAD7251398.1"/>
    <property type="molecule type" value="Genomic_DNA"/>
</dbReference>
<dbReference type="Pfam" id="PF00084">
    <property type="entry name" value="Sushi"/>
    <property type="match status" value="2"/>
</dbReference>
<dbReference type="InterPro" id="IPR009003">
    <property type="entry name" value="Peptidase_S1_PA"/>
</dbReference>
<keyword evidence="5" id="KW-0768">Sushi</keyword>
<evidence type="ECO:0000256" key="3">
    <source>
        <dbReference type="ARBA" id="ARBA00023157"/>
    </source>
</evidence>
<evidence type="ECO:0008006" key="11">
    <source>
        <dbReference type="Google" id="ProtNLM"/>
    </source>
</evidence>
<evidence type="ECO:0000256" key="5">
    <source>
        <dbReference type="PROSITE-ProRule" id="PRU00302"/>
    </source>
</evidence>
<dbReference type="Pfam" id="PF12799">
    <property type="entry name" value="LRR_4"/>
    <property type="match status" value="3"/>
</dbReference>
<dbReference type="FunFam" id="2.40.10.10:FF:000068">
    <property type="entry name" value="transmembrane protease serine 2"/>
    <property type="match status" value="2"/>
</dbReference>
<dbReference type="SMART" id="SM00032">
    <property type="entry name" value="CCP"/>
    <property type="match status" value="2"/>
</dbReference>
<keyword evidence="10" id="KW-1185">Reference proteome</keyword>
<accession>A0A7R9FQQ0</accession>
<keyword evidence="6" id="KW-0378">Hydrolase</keyword>
<feature type="disulfide bond" evidence="5">
    <location>
        <begin position="524"/>
        <end position="551"/>
    </location>
</feature>
<dbReference type="SUPFAM" id="SSF52047">
    <property type="entry name" value="RNI-like"/>
    <property type="match status" value="1"/>
</dbReference>
<feature type="domain" description="Peptidase S1" evidence="7">
    <location>
        <begin position="565"/>
        <end position="830"/>
    </location>
</feature>
<evidence type="ECO:0000256" key="6">
    <source>
        <dbReference type="RuleBase" id="RU363034"/>
    </source>
</evidence>
<dbReference type="InterPro" id="IPR018114">
    <property type="entry name" value="TRYPSIN_HIS"/>
</dbReference>
<proteinExistence type="inferred from homology"/>
<dbReference type="AlphaFoldDB" id="A0A7R9FQQ0"/>
<dbReference type="InterPro" id="IPR001254">
    <property type="entry name" value="Trypsin_dom"/>
</dbReference>
<dbReference type="InterPro" id="IPR032675">
    <property type="entry name" value="LRR_dom_sf"/>
</dbReference>
<dbReference type="PANTHER" id="PTHR24256">
    <property type="entry name" value="TRYPTASE-RELATED"/>
    <property type="match status" value="1"/>
</dbReference>
<evidence type="ECO:0000256" key="4">
    <source>
        <dbReference type="ARBA" id="ARBA00024195"/>
    </source>
</evidence>
<evidence type="ECO:0000313" key="10">
    <source>
        <dbReference type="Proteomes" id="UP000677054"/>
    </source>
</evidence>
<dbReference type="Proteomes" id="UP000677054">
    <property type="component" value="Unassembled WGS sequence"/>
</dbReference>
<feature type="domain" description="Peptidase S1" evidence="7">
    <location>
        <begin position="984"/>
        <end position="1237"/>
    </location>
</feature>
<gene>
    <name evidence="9" type="ORF">DSTB1V02_LOCUS11165</name>
</gene>
<dbReference type="PRINTS" id="PR00722">
    <property type="entry name" value="CHYMOTRYPSIN"/>
</dbReference>
<keyword evidence="1" id="KW-0433">Leucine-rich repeat</keyword>
<dbReference type="InterPro" id="IPR001314">
    <property type="entry name" value="Peptidase_S1A"/>
</dbReference>
<dbReference type="SMART" id="SM00020">
    <property type="entry name" value="Tryp_SPc"/>
    <property type="match status" value="2"/>
</dbReference>
<dbReference type="SUPFAM" id="SSF50494">
    <property type="entry name" value="Trypsin-like serine proteases"/>
    <property type="match status" value="2"/>
</dbReference>